<proteinExistence type="predicted"/>
<dbReference type="InterPro" id="IPR036582">
    <property type="entry name" value="Mao_N_sf"/>
</dbReference>
<dbReference type="PANTHER" id="PTHR30404">
    <property type="entry name" value="N-ACETYLMURAMOYL-L-ALANINE AMIDASE"/>
    <property type="match status" value="1"/>
</dbReference>
<feature type="region of interest" description="Disordered" evidence="2">
    <location>
        <begin position="150"/>
        <end position="193"/>
    </location>
</feature>
<keyword evidence="1" id="KW-0378">Hydrolase</keyword>
<dbReference type="PANTHER" id="PTHR30404:SF0">
    <property type="entry name" value="N-ACETYLMURAMOYL-L-ALANINE AMIDASE AMIC"/>
    <property type="match status" value="1"/>
</dbReference>
<dbReference type="SMART" id="SM00646">
    <property type="entry name" value="Ami_3"/>
    <property type="match status" value="1"/>
</dbReference>
<reference evidence="5 6" key="1">
    <citation type="submission" date="2018-06" db="EMBL/GenBank/DDBJ databases">
        <title>Paenibacillus imtechensis sp. nov.</title>
        <authorList>
            <person name="Pinnaka A.K."/>
            <person name="Singh H."/>
            <person name="Kaur M."/>
        </authorList>
    </citation>
    <scope>NUCLEOTIDE SEQUENCE [LARGE SCALE GENOMIC DNA]</scope>
    <source>
        <strain evidence="5 6">SMB1</strain>
    </source>
</reference>
<dbReference type="Pfam" id="PF11741">
    <property type="entry name" value="AMIN"/>
    <property type="match status" value="1"/>
</dbReference>
<keyword evidence="6" id="KW-1185">Reference proteome</keyword>
<feature type="chain" id="PRO_5016157273" evidence="3">
    <location>
        <begin position="29"/>
        <end position="520"/>
    </location>
</feature>
<sequence>MFRKLKVLIISWIAVCLLLTGQASWVQAKQAQEPATASIVLNGTKLEMLPGVTIPIVSGSVMIPIRMVVQGLGYEVKWQQKEQKVTVLALDKKIEMTVRNEEAFVNGLAKRMTAAPMVISGTSYIPLRFVGEELGLKVGWDNKSKTVSLDSAMPAAPQQEPLPPVAAAPEGPGLPGGTNSGGTTDAAPVPAPVTDAGQMKVETISYADNRLIVSTSEPVEPKFSTMSGPDRIIMDIPNAVFSTSLSQSLVTGGQGSIAVNDAYVKKIRYSLFSKEPQSIRIVIDTTQAIPYEVIKEEAGAYYVIIDLNAGIANTPVQPIGQDGKKLVVIDPGHGGSDPGAASVTGRREKDFTLSLSHKVVQLLSAEPGIDVVMTRSDDTYVELGSRGTMANALGANIFLSIHGNSFPQNPSVRGTETYYYNEACRPFAELMHRHLLGASGFPDRKVKSKSLKVLRDAAMDALLLEIGFLSNSEEELIMFDESFQWRVAQAIVDGIKEQLQVQGQVKQQVQGQLPVPQTGV</sequence>
<dbReference type="OrthoDB" id="9806267at2"/>
<dbReference type="CDD" id="cd02696">
    <property type="entry name" value="MurNAc-LAA"/>
    <property type="match status" value="1"/>
</dbReference>
<dbReference type="GO" id="GO:0030288">
    <property type="term" value="C:outer membrane-bounded periplasmic space"/>
    <property type="evidence" value="ECO:0007669"/>
    <property type="project" value="TreeGrafter"/>
</dbReference>
<evidence type="ECO:0000256" key="2">
    <source>
        <dbReference type="SAM" id="MobiDB-lite"/>
    </source>
</evidence>
<organism evidence="5 6">
    <name type="scientific">Paenibacillus sambharensis</name>
    <dbReference type="NCBI Taxonomy" id="1803190"/>
    <lineage>
        <taxon>Bacteria</taxon>
        <taxon>Bacillati</taxon>
        <taxon>Bacillota</taxon>
        <taxon>Bacilli</taxon>
        <taxon>Bacillales</taxon>
        <taxon>Paenibacillaceae</taxon>
        <taxon>Paenibacillus</taxon>
    </lineage>
</organism>
<feature type="signal peptide" evidence="3">
    <location>
        <begin position="1"/>
        <end position="28"/>
    </location>
</feature>
<evidence type="ECO:0000313" key="6">
    <source>
        <dbReference type="Proteomes" id="UP000249522"/>
    </source>
</evidence>
<evidence type="ECO:0000256" key="3">
    <source>
        <dbReference type="SAM" id="SignalP"/>
    </source>
</evidence>
<evidence type="ECO:0000256" key="1">
    <source>
        <dbReference type="ARBA" id="ARBA00022801"/>
    </source>
</evidence>
<evidence type="ECO:0000313" key="5">
    <source>
        <dbReference type="EMBL" id="PZD93148.1"/>
    </source>
</evidence>
<dbReference type="SUPFAM" id="SSF53187">
    <property type="entry name" value="Zn-dependent exopeptidases"/>
    <property type="match status" value="1"/>
</dbReference>
<dbReference type="GO" id="GO:0009253">
    <property type="term" value="P:peptidoglycan catabolic process"/>
    <property type="evidence" value="ECO:0007669"/>
    <property type="project" value="InterPro"/>
</dbReference>
<dbReference type="AlphaFoldDB" id="A0A2W1KZP8"/>
<dbReference type="InterPro" id="IPR012854">
    <property type="entry name" value="Cu_amine_oxidase-like_N"/>
</dbReference>
<protein>
    <submittedName>
        <fullName evidence="5">N-acetylmuramoyl-L-alanine amidase</fullName>
    </submittedName>
</protein>
<evidence type="ECO:0000259" key="4">
    <source>
        <dbReference type="SMART" id="SM00646"/>
    </source>
</evidence>
<dbReference type="InterPro" id="IPR050695">
    <property type="entry name" value="N-acetylmuramoyl_amidase_3"/>
</dbReference>
<accession>A0A2W1KZP8</accession>
<dbReference type="Gene3D" id="3.30.457.10">
    <property type="entry name" value="Copper amine oxidase-like, N-terminal domain"/>
    <property type="match status" value="1"/>
</dbReference>
<feature type="domain" description="MurNAc-LAA" evidence="4">
    <location>
        <begin position="387"/>
        <end position="496"/>
    </location>
</feature>
<dbReference type="Pfam" id="PF01520">
    <property type="entry name" value="Amidase_3"/>
    <property type="match status" value="1"/>
</dbReference>
<dbReference type="InterPro" id="IPR002508">
    <property type="entry name" value="MurNAc-LAA_cat"/>
</dbReference>
<dbReference type="Proteomes" id="UP000249522">
    <property type="component" value="Unassembled WGS sequence"/>
</dbReference>
<gene>
    <name evidence="5" type="ORF">DNH61_24170</name>
</gene>
<keyword evidence="3" id="KW-0732">Signal</keyword>
<dbReference type="InterPro" id="IPR021731">
    <property type="entry name" value="AMIN_dom"/>
</dbReference>
<dbReference type="GO" id="GO:0008745">
    <property type="term" value="F:N-acetylmuramoyl-L-alanine amidase activity"/>
    <property type="evidence" value="ECO:0007669"/>
    <property type="project" value="InterPro"/>
</dbReference>
<feature type="compositionally biased region" description="Low complexity" evidence="2">
    <location>
        <begin position="181"/>
        <end position="193"/>
    </location>
</feature>
<comment type="caution">
    <text evidence="5">The sequence shown here is derived from an EMBL/GenBank/DDBJ whole genome shotgun (WGS) entry which is preliminary data.</text>
</comment>
<dbReference type="Gene3D" id="2.60.40.3500">
    <property type="match status" value="1"/>
</dbReference>
<dbReference type="SUPFAM" id="SSF55383">
    <property type="entry name" value="Copper amine oxidase, domain N"/>
    <property type="match status" value="1"/>
</dbReference>
<dbReference type="Pfam" id="PF07833">
    <property type="entry name" value="Cu_amine_oxidN1"/>
    <property type="match status" value="1"/>
</dbReference>
<name>A0A2W1KZP8_9BACL</name>
<dbReference type="EMBL" id="QKRB01000058">
    <property type="protein sequence ID" value="PZD93148.1"/>
    <property type="molecule type" value="Genomic_DNA"/>
</dbReference>
<dbReference type="Gene3D" id="3.40.630.40">
    <property type="entry name" value="Zn-dependent exopeptidases"/>
    <property type="match status" value="1"/>
</dbReference>